<name>A0AA35UXP6_9PROT</name>
<protein>
    <submittedName>
        <fullName evidence="4">Glycosyltransferase family 2 protein</fullName>
    </submittedName>
</protein>
<keyword evidence="3" id="KW-1133">Transmembrane helix</keyword>
<dbReference type="GO" id="GO:0016020">
    <property type="term" value="C:membrane"/>
    <property type="evidence" value="ECO:0007669"/>
    <property type="project" value="UniProtKB-SubCell"/>
</dbReference>
<sequence length="621" mass="72651">MSFLNFFRKNYDNFHEKISANYIIDFRGRFISYDINTKKVISTFESNENLHRCILIQCKKRPDVAFILTKKKSFEISFAGDNALPRPVMSYHLLRAGTEDEIALRHPLWDHYVCSPHDNSDAPISCNRPHISRWEKFRFHPIENMDEIQSSYVKSISEFVSNDISAKSLSRWLESATNYEKHALLPAFLRLLSRDEMQNFGEILLKNSVTLAALKTSIQDDYWIRESIPQLVEWNKKRYHINSLKLDGSTDFFGELDYGHSRPPPLGYALWSQMRRLIKSRKQSCILATARDEGIYLLEWIAWHRAIGFDHIFICSNSNMDRSDELLQALSANGIITWVDTNPESPIQIQRKAYGAAMANLPQMLDYQWTLVIDLDEFLALDFNFYTEIRTFFDLQDARGADGIAFSWVMMTPDGKTSHDAQPMISRFQRREPPQNLLVKTAFQTRLASFCHAHNPHWAFQRSHRTFDTDGKILHTELSKAPHLSELGEKNAWIAHYFHKSLEEYVWKHSRPRGDTKNFSMKKSYEIRFIQPFIDFFDKNNTLPDKRLEPFIPALKKEISFLRSIPDIKKAEDRVKDYFAQNIEALVKETASIVQNSKEPLRIKQAWAALLETYQKERQPQ</sequence>
<comment type="caution">
    <text evidence="4">The sequence shown here is derived from an EMBL/GenBank/DDBJ whole genome shotgun (WGS) entry which is preliminary data.</text>
</comment>
<dbReference type="PANTHER" id="PTHR21461:SF69">
    <property type="entry name" value="GLYCOSYLTRANSFERASE FAMILY 92 PROTEIN"/>
    <property type="match status" value="1"/>
</dbReference>
<dbReference type="Pfam" id="PF13704">
    <property type="entry name" value="Glyco_tranf_2_4"/>
    <property type="match status" value="1"/>
</dbReference>
<dbReference type="EMBL" id="CATKSH010000014">
    <property type="protein sequence ID" value="CAI9121384.1"/>
    <property type="molecule type" value="Genomic_DNA"/>
</dbReference>
<keyword evidence="5" id="KW-1185">Reference proteome</keyword>
<evidence type="ECO:0000313" key="4">
    <source>
        <dbReference type="EMBL" id="CAI9121384.1"/>
    </source>
</evidence>
<dbReference type="AlphaFoldDB" id="A0AA35UXP6"/>
<keyword evidence="3" id="KW-0472">Membrane</keyword>
<evidence type="ECO:0000313" key="5">
    <source>
        <dbReference type="Proteomes" id="UP001176960"/>
    </source>
</evidence>
<keyword evidence="2" id="KW-0812">Transmembrane</keyword>
<gene>
    <name evidence="4" type="ORF">LMG32879_002231</name>
</gene>
<evidence type="ECO:0000256" key="2">
    <source>
        <dbReference type="ARBA" id="ARBA00022692"/>
    </source>
</evidence>
<evidence type="ECO:0000256" key="3">
    <source>
        <dbReference type="ARBA" id="ARBA00022989"/>
    </source>
</evidence>
<reference evidence="4" key="1">
    <citation type="submission" date="2023-03" db="EMBL/GenBank/DDBJ databases">
        <authorList>
            <person name="Cleenwerck I."/>
        </authorList>
    </citation>
    <scope>NUCLEOTIDE SEQUENCE</scope>
    <source>
        <strain evidence="4">LMG 32879</strain>
    </source>
</reference>
<evidence type="ECO:0000256" key="1">
    <source>
        <dbReference type="ARBA" id="ARBA00004167"/>
    </source>
</evidence>
<organism evidence="4 5">
    <name type="scientific">Brytella acorum</name>
    <dbReference type="NCBI Taxonomy" id="2959299"/>
    <lineage>
        <taxon>Bacteria</taxon>
        <taxon>Pseudomonadati</taxon>
        <taxon>Pseudomonadota</taxon>
        <taxon>Alphaproteobacteria</taxon>
        <taxon>Acetobacterales</taxon>
        <taxon>Acetobacteraceae</taxon>
        <taxon>Brytella</taxon>
    </lineage>
</organism>
<dbReference type="Proteomes" id="UP001176960">
    <property type="component" value="Unassembled WGS sequence"/>
</dbReference>
<dbReference type="PANTHER" id="PTHR21461">
    <property type="entry name" value="GLYCOSYLTRANSFERASE FAMILY 92 PROTEIN"/>
    <property type="match status" value="1"/>
</dbReference>
<proteinExistence type="predicted"/>
<accession>A0AA35UXP6</accession>
<dbReference type="RefSeq" id="WP_289840680.1">
    <property type="nucleotide sequence ID" value="NZ_CATKSH010000014.1"/>
</dbReference>
<comment type="subcellular location">
    <subcellularLocation>
        <location evidence="1">Membrane</location>
        <topology evidence="1">Single-pass membrane protein</topology>
    </subcellularLocation>
</comment>
<dbReference type="GO" id="GO:0016757">
    <property type="term" value="F:glycosyltransferase activity"/>
    <property type="evidence" value="ECO:0007669"/>
    <property type="project" value="TreeGrafter"/>
</dbReference>
<dbReference type="GO" id="GO:0005737">
    <property type="term" value="C:cytoplasm"/>
    <property type="evidence" value="ECO:0007669"/>
    <property type="project" value="TreeGrafter"/>
</dbReference>